<dbReference type="AlphaFoldDB" id="A0A6I1FLR0"/>
<proteinExistence type="predicted"/>
<dbReference type="Proteomes" id="UP000429595">
    <property type="component" value="Unassembled WGS sequence"/>
</dbReference>
<feature type="transmembrane region" description="Helical" evidence="1">
    <location>
        <begin position="59"/>
        <end position="81"/>
    </location>
</feature>
<reference evidence="2 3" key="1">
    <citation type="submission" date="2019-10" db="EMBL/GenBank/DDBJ databases">
        <title>Bacillus aerolatum sp. nov., isolated from bioaerosol of sport playgrounds.</title>
        <authorList>
            <person name="Chen P."/>
            <person name="Zhang G."/>
        </authorList>
    </citation>
    <scope>NUCLEOTIDE SEQUENCE [LARGE SCALE GENOMIC DNA]</scope>
    <source>
        <strain evidence="2 3">CX253</strain>
    </source>
</reference>
<organism evidence="2 3">
    <name type="scientific">Bacillus aerolatus</name>
    <dbReference type="NCBI Taxonomy" id="2653354"/>
    <lineage>
        <taxon>Bacteria</taxon>
        <taxon>Bacillati</taxon>
        <taxon>Bacillota</taxon>
        <taxon>Bacilli</taxon>
        <taxon>Bacillales</taxon>
        <taxon>Bacillaceae</taxon>
        <taxon>Bacillus</taxon>
    </lineage>
</organism>
<accession>A0A6I1FLR0</accession>
<protein>
    <submittedName>
        <fullName evidence="2">DUF2512 family protein</fullName>
    </submittedName>
</protein>
<gene>
    <name evidence="2" type="ORF">F9802_09430</name>
</gene>
<feature type="transmembrane region" description="Helical" evidence="1">
    <location>
        <begin position="7"/>
        <end position="27"/>
    </location>
</feature>
<dbReference type="RefSeq" id="WP_152151262.1">
    <property type="nucleotide sequence ID" value="NZ_WEIO01000004.1"/>
</dbReference>
<evidence type="ECO:0000256" key="1">
    <source>
        <dbReference type="SAM" id="Phobius"/>
    </source>
</evidence>
<feature type="transmembrane region" description="Helical" evidence="1">
    <location>
        <begin position="33"/>
        <end position="52"/>
    </location>
</feature>
<sequence>MEHTKALLIKFVMCTAAVWVILGLFYGVDFGEVLTISILLTIAAYIIGDLFILPRFGNVAATIADFGLAYFGIWIFGSMIINENISLGWASFWTAGVIAIAEIFFHNYLANRIFDEDKNEKHIRRNPAYATEMAEETDIHKDDK</sequence>
<keyword evidence="1" id="KW-0472">Membrane</keyword>
<evidence type="ECO:0000313" key="3">
    <source>
        <dbReference type="Proteomes" id="UP000429595"/>
    </source>
</evidence>
<keyword evidence="1" id="KW-0812">Transmembrane</keyword>
<feature type="transmembrane region" description="Helical" evidence="1">
    <location>
        <begin position="87"/>
        <end position="109"/>
    </location>
</feature>
<comment type="caution">
    <text evidence="2">The sequence shown here is derived from an EMBL/GenBank/DDBJ whole genome shotgun (WGS) entry which is preliminary data.</text>
</comment>
<evidence type="ECO:0000313" key="2">
    <source>
        <dbReference type="EMBL" id="KAB7707217.1"/>
    </source>
</evidence>
<dbReference type="EMBL" id="WEIO01000004">
    <property type="protein sequence ID" value="KAB7707217.1"/>
    <property type="molecule type" value="Genomic_DNA"/>
</dbReference>
<keyword evidence="1" id="KW-1133">Transmembrane helix</keyword>
<keyword evidence="3" id="KW-1185">Reference proteome</keyword>
<name>A0A6I1FLR0_9BACI</name>
<dbReference type="InterPro" id="IPR019649">
    <property type="entry name" value="DUF2512"/>
</dbReference>
<dbReference type="Pfam" id="PF10710">
    <property type="entry name" value="DUF2512"/>
    <property type="match status" value="1"/>
</dbReference>